<reference evidence="3 4" key="1">
    <citation type="submission" date="2021-11" db="EMBL/GenBank/DDBJ databases">
        <title>Genomic of Niabella pedocola.</title>
        <authorList>
            <person name="Wu T."/>
        </authorList>
    </citation>
    <scope>NUCLEOTIDE SEQUENCE [LARGE SCALE GENOMIC DNA]</scope>
    <source>
        <strain evidence="3 4">JCM 31011</strain>
    </source>
</reference>
<feature type="chain" id="PRO_5046190488" evidence="2">
    <location>
        <begin position="23"/>
        <end position="123"/>
    </location>
</feature>
<dbReference type="RefSeq" id="WP_231006186.1">
    <property type="nucleotide sequence ID" value="NZ_JAJNEC010000005.1"/>
</dbReference>
<feature type="signal peptide" evidence="2">
    <location>
        <begin position="1"/>
        <end position="22"/>
    </location>
</feature>
<evidence type="ECO:0000256" key="2">
    <source>
        <dbReference type="SAM" id="SignalP"/>
    </source>
</evidence>
<dbReference type="EMBL" id="JAJNEC010000005">
    <property type="protein sequence ID" value="MCD2424394.1"/>
    <property type="molecule type" value="Genomic_DNA"/>
</dbReference>
<protein>
    <submittedName>
        <fullName evidence="3">DUF6520 family protein</fullName>
    </submittedName>
</protein>
<sequence length="123" mass="13356">MTKFKWLLPLVAILLVAAGVFAKNVRRDQPVKKSSTLYFHYKPNTVSETQYEASSSWEISDISEADCDDGSITCLVSVDDSQLSGSGPIEQQFATYLANQSPSSPSGATAYVNNNLEGTKTAR</sequence>
<dbReference type="Pfam" id="PF20130">
    <property type="entry name" value="DUF6520"/>
    <property type="match status" value="1"/>
</dbReference>
<name>A0ABS8PTK8_9BACT</name>
<dbReference type="InterPro" id="IPR045391">
    <property type="entry name" value="DUF6520"/>
</dbReference>
<accession>A0ABS8PTK8</accession>
<feature type="region of interest" description="Disordered" evidence="1">
    <location>
        <begin position="100"/>
        <end position="123"/>
    </location>
</feature>
<keyword evidence="2" id="KW-0732">Signal</keyword>
<keyword evidence="4" id="KW-1185">Reference proteome</keyword>
<comment type="caution">
    <text evidence="3">The sequence shown here is derived from an EMBL/GenBank/DDBJ whole genome shotgun (WGS) entry which is preliminary data.</text>
</comment>
<evidence type="ECO:0000313" key="3">
    <source>
        <dbReference type="EMBL" id="MCD2424394.1"/>
    </source>
</evidence>
<evidence type="ECO:0000256" key="1">
    <source>
        <dbReference type="SAM" id="MobiDB-lite"/>
    </source>
</evidence>
<organism evidence="3 4">
    <name type="scientific">Niabella pedocola</name>
    <dbReference type="NCBI Taxonomy" id="1752077"/>
    <lineage>
        <taxon>Bacteria</taxon>
        <taxon>Pseudomonadati</taxon>
        <taxon>Bacteroidota</taxon>
        <taxon>Chitinophagia</taxon>
        <taxon>Chitinophagales</taxon>
        <taxon>Chitinophagaceae</taxon>
        <taxon>Niabella</taxon>
    </lineage>
</organism>
<evidence type="ECO:0000313" key="4">
    <source>
        <dbReference type="Proteomes" id="UP001199816"/>
    </source>
</evidence>
<proteinExistence type="predicted"/>
<gene>
    <name evidence="3" type="ORF">LQ567_16560</name>
</gene>
<dbReference type="Proteomes" id="UP001199816">
    <property type="component" value="Unassembled WGS sequence"/>
</dbReference>